<evidence type="ECO:0000313" key="2">
    <source>
        <dbReference type="Proteomes" id="UP000321258"/>
    </source>
</evidence>
<sequence>MGALETLGHIQVARAGVFAEKLAANPIRAVALGSFRQRNTLLDAVFYDVDAVTPAETDALAADLAHEGAVVLVPSTGQGVLTVYEDASAYLAGRAEVDALTVAGVGSSALGAAAFARNVADALGGPVAAVVSGYGLADVLTEALGGFFLFGGLNSIRHVFEPLDGVSRLFSADRASLELADGVAWARTSQDTLTVRALLSDKRFRPRHLIGHSKGNLVISEALYTIASENNVLAKRLAERTRIVTFSAKIGMPAPFRDVIDVMGGMDWFGALNSRPDIPADHVVPQAGHSTNPDIPVWMGLGAGIRVTPTLRDVLSPAAERIAAPAPLAASAIFDLPQRMTVALHDGAALRLA</sequence>
<evidence type="ECO:0000313" key="1">
    <source>
        <dbReference type="EMBL" id="GEO98149.1"/>
    </source>
</evidence>
<gene>
    <name evidence="1" type="ORF">MHA02_05370</name>
</gene>
<comment type="caution">
    <text evidence="1">The sequence shown here is derived from an EMBL/GenBank/DDBJ whole genome shotgun (WGS) entry which is preliminary data.</text>
</comment>
<protein>
    <submittedName>
        <fullName evidence="1">Uncharacterized protein</fullName>
    </submittedName>
</protein>
<organism evidence="1 2">
    <name type="scientific">Methylobacterium haplocladii</name>
    <dbReference type="NCBI Taxonomy" id="1176176"/>
    <lineage>
        <taxon>Bacteria</taxon>
        <taxon>Pseudomonadati</taxon>
        <taxon>Pseudomonadota</taxon>
        <taxon>Alphaproteobacteria</taxon>
        <taxon>Hyphomicrobiales</taxon>
        <taxon>Methylobacteriaceae</taxon>
        <taxon>Methylobacterium</taxon>
    </lineage>
</organism>
<accession>A0A512IKC0</accession>
<dbReference type="OrthoDB" id="7375665at2"/>
<name>A0A512IKC0_9HYPH</name>
<keyword evidence="2" id="KW-1185">Reference proteome</keyword>
<dbReference type="AlphaFoldDB" id="A0A512IKC0"/>
<proteinExistence type="predicted"/>
<dbReference type="Proteomes" id="UP000321258">
    <property type="component" value="Unassembled WGS sequence"/>
</dbReference>
<reference evidence="1 2" key="1">
    <citation type="submission" date="2019-07" db="EMBL/GenBank/DDBJ databases">
        <title>Whole genome shotgun sequence of Methylobacterium haplocladii NBRC 107714.</title>
        <authorList>
            <person name="Hosoyama A."/>
            <person name="Uohara A."/>
            <person name="Ohji S."/>
            <person name="Ichikawa N."/>
        </authorList>
    </citation>
    <scope>NUCLEOTIDE SEQUENCE [LARGE SCALE GENOMIC DNA]</scope>
    <source>
        <strain evidence="1 2">NBRC 107714</strain>
    </source>
</reference>
<dbReference type="RefSeq" id="WP_147076422.1">
    <property type="nucleotide sequence ID" value="NZ_BJZT01000005.1"/>
</dbReference>
<dbReference type="EMBL" id="BJZT01000005">
    <property type="protein sequence ID" value="GEO98149.1"/>
    <property type="molecule type" value="Genomic_DNA"/>
</dbReference>